<protein>
    <submittedName>
        <fullName evidence="1">Uncharacterized protein</fullName>
    </submittedName>
</protein>
<evidence type="ECO:0000313" key="1">
    <source>
        <dbReference type="EMBL" id="ONM55772.1"/>
    </source>
</evidence>
<organism evidence="1">
    <name type="scientific">Zea mays</name>
    <name type="common">Maize</name>
    <dbReference type="NCBI Taxonomy" id="4577"/>
    <lineage>
        <taxon>Eukaryota</taxon>
        <taxon>Viridiplantae</taxon>
        <taxon>Streptophyta</taxon>
        <taxon>Embryophyta</taxon>
        <taxon>Tracheophyta</taxon>
        <taxon>Spermatophyta</taxon>
        <taxon>Magnoliopsida</taxon>
        <taxon>Liliopsida</taxon>
        <taxon>Poales</taxon>
        <taxon>Poaceae</taxon>
        <taxon>PACMAD clade</taxon>
        <taxon>Panicoideae</taxon>
        <taxon>Andropogonodae</taxon>
        <taxon>Andropogoneae</taxon>
        <taxon>Tripsacinae</taxon>
        <taxon>Zea</taxon>
    </lineage>
</organism>
<dbReference type="AlphaFoldDB" id="A0A1D6I6S6"/>
<accession>A0A1D6I6S6</accession>
<dbReference type="EMBL" id="CM007650">
    <property type="protein sequence ID" value="ONM55772.1"/>
    <property type="molecule type" value="Genomic_DNA"/>
</dbReference>
<gene>
    <name evidence="1" type="ORF">ZEAMMB73_Zm00001d020895</name>
</gene>
<proteinExistence type="predicted"/>
<name>A0A1D6I6S6_MAIZE</name>
<dbReference type="SMR" id="A0A1D6I6S6"/>
<dbReference type="InParanoid" id="A0A1D6I6S6"/>
<sequence length="50" mass="5458">MAWGEDEAIDTDVASAGLHVSEHISRDAAAQPDLEARATRFTPTPRIPRK</sequence>
<reference evidence="1" key="1">
    <citation type="submission" date="2015-12" db="EMBL/GenBank/DDBJ databases">
        <title>Update maize B73 reference genome by single molecule sequencing technologies.</title>
        <authorList>
            <consortium name="Maize Genome Sequencing Project"/>
            <person name="Ware D."/>
        </authorList>
    </citation>
    <scope>NUCLEOTIDE SEQUENCE [LARGE SCALE GENOMIC DNA]</scope>
    <source>
        <tissue evidence="1">Seedling</tissue>
    </source>
</reference>